<dbReference type="EMBL" id="BGPR01000910">
    <property type="protein sequence ID" value="GBM39948.1"/>
    <property type="molecule type" value="Genomic_DNA"/>
</dbReference>
<dbReference type="Proteomes" id="UP000499080">
    <property type="component" value="Unassembled WGS sequence"/>
</dbReference>
<evidence type="ECO:0000313" key="1">
    <source>
        <dbReference type="EMBL" id="GBM39948.1"/>
    </source>
</evidence>
<accession>A0A4Y2FGY2</accession>
<protein>
    <submittedName>
        <fullName evidence="1">Uncharacterized protein</fullName>
    </submittedName>
</protein>
<name>A0A4Y2FGY2_ARAVE</name>
<reference evidence="1 2" key="1">
    <citation type="journal article" date="2019" name="Sci. Rep.">
        <title>Orb-weaving spider Araneus ventricosus genome elucidates the spidroin gene catalogue.</title>
        <authorList>
            <person name="Kono N."/>
            <person name="Nakamura H."/>
            <person name="Ohtoshi R."/>
            <person name="Moran D.A.P."/>
            <person name="Shinohara A."/>
            <person name="Yoshida Y."/>
            <person name="Fujiwara M."/>
            <person name="Mori M."/>
            <person name="Tomita M."/>
            <person name="Arakawa K."/>
        </authorList>
    </citation>
    <scope>NUCLEOTIDE SEQUENCE [LARGE SCALE GENOMIC DNA]</scope>
</reference>
<organism evidence="1 2">
    <name type="scientific">Araneus ventricosus</name>
    <name type="common">Orbweaver spider</name>
    <name type="synonym">Epeira ventricosa</name>
    <dbReference type="NCBI Taxonomy" id="182803"/>
    <lineage>
        <taxon>Eukaryota</taxon>
        <taxon>Metazoa</taxon>
        <taxon>Ecdysozoa</taxon>
        <taxon>Arthropoda</taxon>
        <taxon>Chelicerata</taxon>
        <taxon>Arachnida</taxon>
        <taxon>Araneae</taxon>
        <taxon>Araneomorphae</taxon>
        <taxon>Entelegynae</taxon>
        <taxon>Araneoidea</taxon>
        <taxon>Araneidae</taxon>
        <taxon>Araneus</taxon>
    </lineage>
</organism>
<evidence type="ECO:0000313" key="2">
    <source>
        <dbReference type="Proteomes" id="UP000499080"/>
    </source>
</evidence>
<sequence>HLYELFTVNSAKGV</sequence>
<feature type="non-terminal residue" evidence="1">
    <location>
        <position position="1"/>
    </location>
</feature>
<keyword evidence="2" id="KW-1185">Reference proteome</keyword>
<proteinExistence type="predicted"/>
<comment type="caution">
    <text evidence="1">The sequence shown here is derived from an EMBL/GenBank/DDBJ whole genome shotgun (WGS) entry which is preliminary data.</text>
</comment>
<gene>
    <name evidence="1" type="ORF">AVEN_250262_1</name>
</gene>